<dbReference type="AlphaFoldDB" id="A0A934WA22"/>
<dbReference type="Proteomes" id="UP000622890">
    <property type="component" value="Unassembled WGS sequence"/>
</dbReference>
<organism evidence="1 2">
    <name type="scientific">Noviherbaspirillum pedocola</name>
    <dbReference type="NCBI Taxonomy" id="2801341"/>
    <lineage>
        <taxon>Bacteria</taxon>
        <taxon>Pseudomonadati</taxon>
        <taxon>Pseudomonadota</taxon>
        <taxon>Betaproteobacteria</taxon>
        <taxon>Burkholderiales</taxon>
        <taxon>Oxalobacteraceae</taxon>
        <taxon>Noviherbaspirillum</taxon>
    </lineage>
</organism>
<proteinExistence type="predicted"/>
<comment type="caution">
    <text evidence="1">The sequence shown here is derived from an EMBL/GenBank/DDBJ whole genome shotgun (WGS) entry which is preliminary data.</text>
</comment>
<evidence type="ECO:0000313" key="2">
    <source>
        <dbReference type="Proteomes" id="UP000622890"/>
    </source>
</evidence>
<reference evidence="1" key="1">
    <citation type="submission" date="2021-01" db="EMBL/GenBank/DDBJ databases">
        <title>Genome sequence of strain Noviherbaspirillum sp. DKR-6.</title>
        <authorList>
            <person name="Chaudhary D.K."/>
        </authorList>
    </citation>
    <scope>NUCLEOTIDE SEQUENCE</scope>
    <source>
        <strain evidence="1">DKR-6</strain>
    </source>
</reference>
<dbReference type="EMBL" id="JAEPBG010000016">
    <property type="protein sequence ID" value="MBK4738009.1"/>
    <property type="molecule type" value="Genomic_DNA"/>
</dbReference>
<protein>
    <submittedName>
        <fullName evidence="1">Uncharacterized protein</fullName>
    </submittedName>
</protein>
<gene>
    <name evidence="1" type="ORF">JJB74_25585</name>
</gene>
<evidence type="ECO:0000313" key="1">
    <source>
        <dbReference type="EMBL" id="MBK4738009.1"/>
    </source>
</evidence>
<dbReference type="RefSeq" id="WP_200596862.1">
    <property type="nucleotide sequence ID" value="NZ_JAEPBG010000016.1"/>
</dbReference>
<sequence length="126" mass="14476">MDTITTRRQRSARREAAHLAFLLKRVLADADHYLPLEELLARARMRFGEDIPAAQAQCILHADARLRARLFIRTVDGREHYYLAPANPYRSSRALPDYPMVRVVPHEALARKGMALNAIERFVRGL</sequence>
<accession>A0A934WA22</accession>
<keyword evidence="2" id="KW-1185">Reference proteome</keyword>
<name>A0A934WA22_9BURK</name>